<dbReference type="Gene3D" id="3.30.360.10">
    <property type="entry name" value="Dihydrodipicolinate Reductase, domain 2"/>
    <property type="match status" value="1"/>
</dbReference>
<organism evidence="2 3">
    <name type="scientific">Paenibacillus agricola</name>
    <dbReference type="NCBI Taxonomy" id="2716264"/>
    <lineage>
        <taxon>Bacteria</taxon>
        <taxon>Bacillati</taxon>
        <taxon>Bacillota</taxon>
        <taxon>Bacilli</taxon>
        <taxon>Bacillales</taxon>
        <taxon>Paenibacillaceae</taxon>
        <taxon>Paenibacillus</taxon>
    </lineage>
</organism>
<dbReference type="InterPro" id="IPR000683">
    <property type="entry name" value="Gfo/Idh/MocA-like_OxRdtase_N"/>
</dbReference>
<dbReference type="Proteomes" id="UP001165962">
    <property type="component" value="Unassembled WGS sequence"/>
</dbReference>
<dbReference type="PANTHER" id="PTHR43249:SF1">
    <property type="entry name" value="D-GLUCOSIDE 3-DEHYDROGENASE"/>
    <property type="match status" value="1"/>
</dbReference>
<evidence type="ECO:0000313" key="3">
    <source>
        <dbReference type="Proteomes" id="UP001165962"/>
    </source>
</evidence>
<dbReference type="SUPFAM" id="SSF51735">
    <property type="entry name" value="NAD(P)-binding Rossmann-fold domains"/>
    <property type="match status" value="1"/>
</dbReference>
<name>A0ABX0J579_9BACL</name>
<proteinExistence type="predicted"/>
<dbReference type="Gene3D" id="3.40.50.720">
    <property type="entry name" value="NAD(P)-binding Rossmann-like Domain"/>
    <property type="match status" value="1"/>
</dbReference>
<dbReference type="Pfam" id="PF01408">
    <property type="entry name" value="GFO_IDH_MocA"/>
    <property type="match status" value="1"/>
</dbReference>
<reference evidence="2" key="1">
    <citation type="submission" date="2020-03" db="EMBL/GenBank/DDBJ databases">
        <title>Draft sequencing of Paenibacilllus sp. S3N08.</title>
        <authorList>
            <person name="Kim D.-U."/>
        </authorList>
    </citation>
    <scope>NUCLEOTIDE SEQUENCE</scope>
    <source>
        <strain evidence="2">S3N08</strain>
    </source>
</reference>
<protein>
    <submittedName>
        <fullName evidence="2">Gfo/Idh/MocA family oxidoreductase</fullName>
    </submittedName>
</protein>
<accession>A0ABX0J579</accession>
<dbReference type="EMBL" id="JAAOIW010000001">
    <property type="protein sequence ID" value="NHN28965.1"/>
    <property type="molecule type" value="Genomic_DNA"/>
</dbReference>
<sequence>MEKKLRIGIVGCGKHMFEFIYTCLRWAQPVSVVAICDIDEGKLNRFSNYYNIPQTYTDYNEMLAAESLDAIICVINEQMHVEVAKAALLAGVNIFVEKTPSSTSQQARELVEIQKQTGKTAMVGFNRRFMTSYVMAKEISQRSEFGGIYMYQSQFNTTPYKSEAYFKLNHVIHHLDLARFMMGEIQLTQVQRVFIDDKRVGYTISFKAESGGIGTIQSGSLLDELYPMERLELIGDRRNVVVDNVKNVVYNRPPSQKKDQFKPYALLEGGDTLSWNTSHGLYPKHSYHGYEDELVYFIDCLINGRKPEPNYEDSVKTMQLLEDMEALLAEGSPSFVRASGQLHD</sequence>
<evidence type="ECO:0000313" key="2">
    <source>
        <dbReference type="EMBL" id="NHN28965.1"/>
    </source>
</evidence>
<dbReference type="InterPro" id="IPR052515">
    <property type="entry name" value="Gfo/Idh/MocA_Oxidoreductase"/>
</dbReference>
<dbReference type="PANTHER" id="PTHR43249">
    <property type="entry name" value="UDP-N-ACETYL-2-AMINO-2-DEOXY-D-GLUCURONATE OXIDASE"/>
    <property type="match status" value="1"/>
</dbReference>
<dbReference type="RefSeq" id="WP_166146346.1">
    <property type="nucleotide sequence ID" value="NZ_JAAOIW010000001.1"/>
</dbReference>
<dbReference type="InterPro" id="IPR036291">
    <property type="entry name" value="NAD(P)-bd_dom_sf"/>
</dbReference>
<gene>
    <name evidence="2" type="ORF">G9U52_03850</name>
</gene>
<dbReference type="SUPFAM" id="SSF55347">
    <property type="entry name" value="Glyceraldehyde-3-phosphate dehydrogenase-like, C-terminal domain"/>
    <property type="match status" value="1"/>
</dbReference>
<evidence type="ECO:0000259" key="1">
    <source>
        <dbReference type="Pfam" id="PF01408"/>
    </source>
</evidence>
<feature type="domain" description="Gfo/Idh/MocA-like oxidoreductase N-terminal" evidence="1">
    <location>
        <begin position="5"/>
        <end position="125"/>
    </location>
</feature>
<keyword evidence="3" id="KW-1185">Reference proteome</keyword>
<comment type="caution">
    <text evidence="2">The sequence shown here is derived from an EMBL/GenBank/DDBJ whole genome shotgun (WGS) entry which is preliminary data.</text>
</comment>